<evidence type="ECO:0000256" key="2">
    <source>
        <dbReference type="ARBA" id="ARBA00022730"/>
    </source>
</evidence>
<dbReference type="GO" id="GO:0022625">
    <property type="term" value="C:cytosolic large ribosomal subunit"/>
    <property type="evidence" value="ECO:0007669"/>
    <property type="project" value="UniProtKB-UniRule"/>
</dbReference>
<comment type="similarity">
    <text evidence="1 6 7">Belongs to the universal ribosomal protein uL6 family.</text>
</comment>
<gene>
    <name evidence="6" type="primary">rplF</name>
    <name evidence="10" type="ORF">C7959_11819</name>
</gene>
<evidence type="ECO:0000256" key="7">
    <source>
        <dbReference type="RuleBase" id="RU003869"/>
    </source>
</evidence>
<dbReference type="Gene3D" id="3.90.930.12">
    <property type="entry name" value="Ribosomal protein L6, alpha-beta domain"/>
    <property type="match status" value="2"/>
</dbReference>
<dbReference type="RefSeq" id="WP_018249341.1">
    <property type="nucleotide sequence ID" value="NZ_SOEG01000018.1"/>
</dbReference>
<evidence type="ECO:0000313" key="11">
    <source>
        <dbReference type="Proteomes" id="UP000295832"/>
    </source>
</evidence>
<dbReference type="Proteomes" id="UP000295832">
    <property type="component" value="Unassembled WGS sequence"/>
</dbReference>
<evidence type="ECO:0000256" key="3">
    <source>
        <dbReference type="ARBA" id="ARBA00022884"/>
    </source>
</evidence>
<keyword evidence="5 6" id="KW-0687">Ribonucleoprotein</keyword>
<dbReference type="InterPro" id="IPR002358">
    <property type="entry name" value="Ribosomal_uL6_CS"/>
</dbReference>
<evidence type="ECO:0000256" key="4">
    <source>
        <dbReference type="ARBA" id="ARBA00022980"/>
    </source>
</evidence>
<dbReference type="EMBL" id="SOEG01000018">
    <property type="protein sequence ID" value="TDX49273.1"/>
    <property type="molecule type" value="Genomic_DNA"/>
</dbReference>
<comment type="function">
    <text evidence="6 8">This protein binds to the 23S rRNA, and is important in its secondary structure. It is located near the subunit interface in the base of the L7/L12 stalk, and near the tRNA binding site of the peptidyltransferase center.</text>
</comment>
<dbReference type="PIRSF" id="PIRSF002162">
    <property type="entry name" value="Ribosomal_L6"/>
    <property type="match status" value="1"/>
</dbReference>
<evidence type="ECO:0000256" key="6">
    <source>
        <dbReference type="HAMAP-Rule" id="MF_01365"/>
    </source>
</evidence>
<dbReference type="GO" id="GO:0019843">
    <property type="term" value="F:rRNA binding"/>
    <property type="evidence" value="ECO:0007669"/>
    <property type="project" value="UniProtKB-UniRule"/>
</dbReference>
<keyword evidence="4 6" id="KW-0689">Ribosomal protein</keyword>
<dbReference type="PANTHER" id="PTHR11655">
    <property type="entry name" value="60S/50S RIBOSOMAL PROTEIN L6/L9"/>
    <property type="match status" value="1"/>
</dbReference>
<feature type="domain" description="Large ribosomal subunit protein uL6 alpha-beta" evidence="9">
    <location>
        <begin position="11"/>
        <end position="82"/>
    </location>
</feature>
<dbReference type="InterPro" id="IPR000702">
    <property type="entry name" value="Ribosomal_uL6-like"/>
</dbReference>
<evidence type="ECO:0000313" key="10">
    <source>
        <dbReference type="EMBL" id="TDX49273.1"/>
    </source>
</evidence>
<evidence type="ECO:0000256" key="1">
    <source>
        <dbReference type="ARBA" id="ARBA00009356"/>
    </source>
</evidence>
<reference evidence="10 11" key="1">
    <citation type="submission" date="2019-03" db="EMBL/GenBank/DDBJ databases">
        <title>Subsurface microbial communities from deep shales in Ohio and West Virginia, USA.</title>
        <authorList>
            <person name="Wrighton K."/>
        </authorList>
    </citation>
    <scope>NUCLEOTIDE SEQUENCE [LARGE SCALE GENOMIC DNA]</scope>
    <source>
        <strain evidence="10 11">MSL 6dP</strain>
    </source>
</reference>
<dbReference type="PROSITE" id="PS00525">
    <property type="entry name" value="RIBOSOMAL_L6_1"/>
    <property type="match status" value="1"/>
</dbReference>
<proteinExistence type="inferred from homology"/>
<protein>
    <recommendedName>
        <fullName evidence="6">Large ribosomal subunit protein uL6</fullName>
    </recommendedName>
</protein>
<dbReference type="InterPro" id="IPR036789">
    <property type="entry name" value="Ribosomal_uL6-like_a/b-dom_sf"/>
</dbReference>
<dbReference type="NCBIfam" id="TIGR03654">
    <property type="entry name" value="L6_bact"/>
    <property type="match status" value="1"/>
</dbReference>
<feature type="domain" description="Large ribosomal subunit protein uL6 alpha-beta" evidence="9">
    <location>
        <begin position="91"/>
        <end position="163"/>
    </location>
</feature>
<sequence>MSRIGHNPVEIPEKVNVTVDNNAVKVKGPKGELEETVSPRMDIKIEDNQVTVNRPTDSKADRSMHGLTRSLILNMIQGVTEGFKKELELNGVGYRALKKGSNLELQVGYSHPVLIEAIEGIEFEVDKNKIIVKGVNKQLVGQVAANIRAVRKPEPYKGKGIKYVDEHIRRKEGKTG</sequence>
<comment type="subunit">
    <text evidence="6">Part of the 50S ribosomal subunit.</text>
</comment>
<organism evidence="10 11">
    <name type="scientific">Orenia marismortui</name>
    <dbReference type="NCBI Taxonomy" id="46469"/>
    <lineage>
        <taxon>Bacteria</taxon>
        <taxon>Bacillati</taxon>
        <taxon>Bacillota</taxon>
        <taxon>Clostridia</taxon>
        <taxon>Halanaerobiales</taxon>
        <taxon>Halobacteroidaceae</taxon>
        <taxon>Orenia</taxon>
    </lineage>
</organism>
<dbReference type="GO" id="GO:0003735">
    <property type="term" value="F:structural constituent of ribosome"/>
    <property type="evidence" value="ECO:0007669"/>
    <property type="project" value="UniProtKB-UniRule"/>
</dbReference>
<keyword evidence="11" id="KW-1185">Reference proteome</keyword>
<dbReference type="InterPro" id="IPR020040">
    <property type="entry name" value="Ribosomal_uL6_a/b-dom"/>
</dbReference>
<name>A0A4R8GT81_9FIRM</name>
<keyword evidence="3 6" id="KW-0694">RNA-binding</keyword>
<dbReference type="PRINTS" id="PR00059">
    <property type="entry name" value="RIBOSOMALL6"/>
</dbReference>
<dbReference type="GO" id="GO:0002181">
    <property type="term" value="P:cytoplasmic translation"/>
    <property type="evidence" value="ECO:0007669"/>
    <property type="project" value="TreeGrafter"/>
</dbReference>
<evidence type="ECO:0000256" key="5">
    <source>
        <dbReference type="ARBA" id="ARBA00023274"/>
    </source>
</evidence>
<comment type="caution">
    <text evidence="10">The sequence shown here is derived from an EMBL/GenBank/DDBJ whole genome shotgun (WGS) entry which is preliminary data.</text>
</comment>
<keyword evidence="2 6" id="KW-0699">rRNA-binding</keyword>
<dbReference type="FunFam" id="3.90.930.12:FF:000001">
    <property type="entry name" value="50S ribosomal protein L6"/>
    <property type="match status" value="1"/>
</dbReference>
<evidence type="ECO:0000259" key="9">
    <source>
        <dbReference type="Pfam" id="PF00347"/>
    </source>
</evidence>
<dbReference type="AlphaFoldDB" id="A0A4R8GT81"/>
<dbReference type="SUPFAM" id="SSF56053">
    <property type="entry name" value="Ribosomal protein L6"/>
    <property type="match status" value="2"/>
</dbReference>
<dbReference type="PANTHER" id="PTHR11655:SF14">
    <property type="entry name" value="LARGE RIBOSOMAL SUBUNIT PROTEIN UL6M"/>
    <property type="match status" value="1"/>
</dbReference>
<evidence type="ECO:0000256" key="8">
    <source>
        <dbReference type="RuleBase" id="RU003870"/>
    </source>
</evidence>
<dbReference type="STRING" id="926561.GCA_000379025_02173"/>
<dbReference type="HAMAP" id="MF_01365_B">
    <property type="entry name" value="Ribosomal_uL6_B"/>
    <property type="match status" value="1"/>
</dbReference>
<dbReference type="Pfam" id="PF00347">
    <property type="entry name" value="Ribosomal_L6"/>
    <property type="match status" value="2"/>
</dbReference>
<accession>A0A4R8GT81</accession>
<dbReference type="FunFam" id="3.90.930.12:FF:000002">
    <property type="entry name" value="50S ribosomal protein L6"/>
    <property type="match status" value="1"/>
</dbReference>
<dbReference type="InterPro" id="IPR019906">
    <property type="entry name" value="Ribosomal_uL6_bac-type"/>
</dbReference>